<name>A0ABV4U584_9BACT</name>
<proteinExistence type="predicted"/>
<accession>A0ABV4U584</accession>
<feature type="signal peptide" evidence="1">
    <location>
        <begin position="1"/>
        <end position="29"/>
    </location>
</feature>
<keyword evidence="3" id="KW-1185">Reference proteome</keyword>
<evidence type="ECO:0000256" key="1">
    <source>
        <dbReference type="SAM" id="SignalP"/>
    </source>
</evidence>
<dbReference type="RefSeq" id="WP_425345686.1">
    <property type="nucleotide sequence ID" value="NZ_JBGUBD010000006.1"/>
</dbReference>
<sequence>MYVKRPCFLSANMTAVALLIAMLCSIVHAQVLVASEAAAAPSSTGRAWLTESYLHVAIGEYEARFAKASAWTLAAVSYRGEELLNETGAYQSVLNVEVEKTGDERPDPWIGTGHGKEVVVSLSLEVDGEPYALSEHETGPWERSGRSFTLVKESDLGPYRHTARVELNENGLSEDMHFEFQGPEMSINFMYVFMHCFGKQLEQWYVERADGQRQHGTFLSDNSFSLRRDIRWAAMYAPELKMGVVYAYPEAYAGDPPDRNFFWNRPHHSKLYLRVMPPQGEGVSFSYRVRLSGFEASNDDWNAVAERLAAELAEKK</sequence>
<dbReference type="Proteomes" id="UP001575105">
    <property type="component" value="Unassembled WGS sequence"/>
</dbReference>
<gene>
    <name evidence="2" type="ORF">ACERK3_10670</name>
</gene>
<dbReference type="EMBL" id="JBGUBD010000006">
    <property type="protein sequence ID" value="MFA9478759.1"/>
    <property type="molecule type" value="Genomic_DNA"/>
</dbReference>
<keyword evidence="1" id="KW-0732">Signal</keyword>
<comment type="caution">
    <text evidence="2">The sequence shown here is derived from an EMBL/GenBank/DDBJ whole genome shotgun (WGS) entry which is preliminary data.</text>
</comment>
<evidence type="ECO:0000313" key="2">
    <source>
        <dbReference type="EMBL" id="MFA9478759.1"/>
    </source>
</evidence>
<organism evidence="2 3">
    <name type="scientific">Natronomicrosphaera hydrolytica</name>
    <dbReference type="NCBI Taxonomy" id="3242702"/>
    <lineage>
        <taxon>Bacteria</taxon>
        <taxon>Pseudomonadati</taxon>
        <taxon>Planctomycetota</taxon>
        <taxon>Phycisphaerae</taxon>
        <taxon>Phycisphaerales</taxon>
        <taxon>Phycisphaeraceae</taxon>
        <taxon>Natronomicrosphaera</taxon>
    </lineage>
</organism>
<protein>
    <submittedName>
        <fullName evidence="2">Uncharacterized protein</fullName>
    </submittedName>
</protein>
<evidence type="ECO:0000313" key="3">
    <source>
        <dbReference type="Proteomes" id="UP001575105"/>
    </source>
</evidence>
<feature type="chain" id="PRO_5047380163" evidence="1">
    <location>
        <begin position="30"/>
        <end position="316"/>
    </location>
</feature>
<reference evidence="2 3" key="1">
    <citation type="submission" date="2024-08" db="EMBL/GenBank/DDBJ databases">
        <title>Whole-genome sequencing of halo(alkali)philic microorganisms from hypersaline lakes.</title>
        <authorList>
            <person name="Sorokin D.Y."/>
            <person name="Merkel A.Y."/>
            <person name="Messina E."/>
            <person name="Yakimov M."/>
        </authorList>
    </citation>
    <scope>NUCLEOTIDE SEQUENCE [LARGE SCALE GENOMIC DNA]</scope>
    <source>
        <strain evidence="2 3">AB-hyl4</strain>
    </source>
</reference>